<sequence>MVTNTSLQTIRAHYSSLSDKEKKVADFILASPDKVMYFSISELAEASEVAEATVFRFSKRLGYKGFQDLKIALARQIVKPEENIHESIQENDDSKTIATKIFTEHKRAMDDTLSLIHEDTIQTVAHHIIHATRIDIYGSGGSGVVAEDAYHKMMRFGIPIQAFTDSHQQMMSASLLKEGSIAIGISNSGSNRDVIDALATAKAGGATTVAIANNTSSPLTKTADFALSTSARESLFRSEAMASRIVQLALIDVLYVVCALKMKNTTLHNLESIRKSIATKRF</sequence>
<dbReference type="SUPFAM" id="SSF46689">
    <property type="entry name" value="Homeodomain-like"/>
    <property type="match status" value="1"/>
</dbReference>
<feature type="domain" description="HTH rpiR-type" evidence="4">
    <location>
        <begin position="4"/>
        <end position="80"/>
    </location>
</feature>
<dbReference type="GO" id="GO:0003677">
    <property type="term" value="F:DNA binding"/>
    <property type="evidence" value="ECO:0007669"/>
    <property type="project" value="UniProtKB-KW"/>
</dbReference>
<proteinExistence type="predicted"/>
<dbReference type="InterPro" id="IPR009057">
    <property type="entry name" value="Homeodomain-like_sf"/>
</dbReference>
<dbReference type="GO" id="GO:1901135">
    <property type="term" value="P:carbohydrate derivative metabolic process"/>
    <property type="evidence" value="ECO:0007669"/>
    <property type="project" value="InterPro"/>
</dbReference>
<evidence type="ECO:0000256" key="3">
    <source>
        <dbReference type="ARBA" id="ARBA00023163"/>
    </source>
</evidence>
<name>A0A514LEX6_9BACI</name>
<dbReference type="Pfam" id="PF01380">
    <property type="entry name" value="SIS"/>
    <property type="match status" value="1"/>
</dbReference>
<dbReference type="Proteomes" id="UP000319756">
    <property type="component" value="Chromosome"/>
</dbReference>
<evidence type="ECO:0000313" key="6">
    <source>
        <dbReference type="EMBL" id="QDI90407.1"/>
    </source>
</evidence>
<keyword evidence="1" id="KW-0805">Transcription regulation</keyword>
<feature type="domain" description="SIS" evidence="5">
    <location>
        <begin position="124"/>
        <end position="264"/>
    </location>
</feature>
<dbReference type="GO" id="GO:0003700">
    <property type="term" value="F:DNA-binding transcription factor activity"/>
    <property type="evidence" value="ECO:0007669"/>
    <property type="project" value="InterPro"/>
</dbReference>
<accession>A0A514LEX6</accession>
<dbReference type="InterPro" id="IPR001347">
    <property type="entry name" value="SIS_dom"/>
</dbReference>
<evidence type="ECO:0000259" key="4">
    <source>
        <dbReference type="PROSITE" id="PS51071"/>
    </source>
</evidence>
<gene>
    <name evidence="6" type="ORF">EPH95_03770</name>
</gene>
<dbReference type="InterPro" id="IPR046348">
    <property type="entry name" value="SIS_dom_sf"/>
</dbReference>
<dbReference type="PROSITE" id="PS51071">
    <property type="entry name" value="HTH_RPIR"/>
    <property type="match status" value="1"/>
</dbReference>
<dbReference type="Pfam" id="PF01418">
    <property type="entry name" value="HTH_6"/>
    <property type="match status" value="1"/>
</dbReference>
<evidence type="ECO:0000256" key="2">
    <source>
        <dbReference type="ARBA" id="ARBA00023125"/>
    </source>
</evidence>
<dbReference type="RefSeq" id="WP_142087501.1">
    <property type="nucleotide sequence ID" value="NZ_CP035485.1"/>
</dbReference>
<keyword evidence="7" id="KW-1185">Reference proteome</keyword>
<dbReference type="OrthoDB" id="3684496at2"/>
<dbReference type="Gene3D" id="3.40.50.10490">
    <property type="entry name" value="Glucose-6-phosphate isomerase like protein, domain 1"/>
    <property type="match status" value="1"/>
</dbReference>
<dbReference type="PANTHER" id="PTHR30514">
    <property type="entry name" value="GLUCOKINASE"/>
    <property type="match status" value="1"/>
</dbReference>
<reference evidence="7" key="1">
    <citation type="submission" date="2019-01" db="EMBL/GenBank/DDBJ databases">
        <title>Genomic analysis of Salicibibacter sp. NKC3-5.</title>
        <authorList>
            <person name="Oh Y.J."/>
        </authorList>
    </citation>
    <scope>NUCLEOTIDE SEQUENCE [LARGE SCALE GENOMIC DNA]</scope>
    <source>
        <strain evidence="7">NKC3-5</strain>
    </source>
</reference>
<dbReference type="InterPro" id="IPR036388">
    <property type="entry name" value="WH-like_DNA-bd_sf"/>
</dbReference>
<keyword evidence="3" id="KW-0804">Transcription</keyword>
<evidence type="ECO:0000256" key="1">
    <source>
        <dbReference type="ARBA" id="ARBA00023015"/>
    </source>
</evidence>
<protein>
    <submittedName>
        <fullName evidence="6">MurR/RpiR family transcriptional regulator</fullName>
    </submittedName>
</protein>
<dbReference type="Gene3D" id="1.10.10.10">
    <property type="entry name" value="Winged helix-like DNA-binding domain superfamily/Winged helix DNA-binding domain"/>
    <property type="match status" value="1"/>
</dbReference>
<dbReference type="CDD" id="cd05013">
    <property type="entry name" value="SIS_RpiR"/>
    <property type="match status" value="1"/>
</dbReference>
<dbReference type="PROSITE" id="PS51464">
    <property type="entry name" value="SIS"/>
    <property type="match status" value="1"/>
</dbReference>
<evidence type="ECO:0000259" key="5">
    <source>
        <dbReference type="PROSITE" id="PS51464"/>
    </source>
</evidence>
<evidence type="ECO:0000313" key="7">
    <source>
        <dbReference type="Proteomes" id="UP000319756"/>
    </source>
</evidence>
<dbReference type="InterPro" id="IPR000281">
    <property type="entry name" value="HTH_RpiR"/>
</dbReference>
<dbReference type="SUPFAM" id="SSF53697">
    <property type="entry name" value="SIS domain"/>
    <property type="match status" value="1"/>
</dbReference>
<dbReference type="InterPro" id="IPR035472">
    <property type="entry name" value="RpiR-like_SIS"/>
</dbReference>
<dbReference type="PANTHER" id="PTHR30514:SF1">
    <property type="entry name" value="HTH-TYPE TRANSCRIPTIONAL REGULATOR HEXR-RELATED"/>
    <property type="match status" value="1"/>
</dbReference>
<dbReference type="InterPro" id="IPR047640">
    <property type="entry name" value="RpiR-like"/>
</dbReference>
<dbReference type="GO" id="GO:0097367">
    <property type="term" value="F:carbohydrate derivative binding"/>
    <property type="evidence" value="ECO:0007669"/>
    <property type="project" value="InterPro"/>
</dbReference>
<organism evidence="6 7">
    <name type="scientific">Salicibibacter halophilus</name>
    <dbReference type="NCBI Taxonomy" id="2502791"/>
    <lineage>
        <taxon>Bacteria</taxon>
        <taxon>Bacillati</taxon>
        <taxon>Bacillota</taxon>
        <taxon>Bacilli</taxon>
        <taxon>Bacillales</taxon>
        <taxon>Bacillaceae</taxon>
        <taxon>Salicibibacter</taxon>
    </lineage>
</organism>
<dbReference type="AlphaFoldDB" id="A0A514LEX6"/>
<dbReference type="EMBL" id="CP035485">
    <property type="protein sequence ID" value="QDI90407.1"/>
    <property type="molecule type" value="Genomic_DNA"/>
</dbReference>
<keyword evidence="2" id="KW-0238">DNA-binding</keyword>
<dbReference type="KEGG" id="sale:EPH95_03770"/>